<gene>
    <name evidence="4" type="ORF">PILCRDRAFT_92155</name>
</gene>
<sequence>MPMAHVCNFISDALIYPMPHYVPMLSIDAVPGVLPHCEPLLFAHLLPTRLLNEERAAFSQLGAAITPASLLADIITEDALVKSFGLDSLGATRYSNQLIAHCEIQVSQIELLETMTVGMLNSMKATTRPEAQDDPEDTVYKGGSQLSRLLLEDTQHEGEHLYDPSLVAEVIAINKGGTTPRLFIVHDATGMTSPFLNLGLFLPNQICAIGDRQYGTSNGPSSIDSMAEHYISLICAIQPHGPFVISGYSFGGIVALGIASKLANARETVVRLILFDTYFVSGVQELESSYSFEWAQRVIDAVVAHFPPMSQ</sequence>
<evidence type="ECO:0000256" key="1">
    <source>
        <dbReference type="ARBA" id="ARBA00022450"/>
    </source>
</evidence>
<dbReference type="InterPro" id="IPR050091">
    <property type="entry name" value="PKS_NRPS_Biosynth_Enz"/>
</dbReference>
<evidence type="ECO:0000256" key="2">
    <source>
        <dbReference type="ARBA" id="ARBA00022553"/>
    </source>
</evidence>
<name>A0A0C3F5I0_PILCF</name>
<keyword evidence="5" id="KW-1185">Reference proteome</keyword>
<dbReference type="GO" id="GO:0006633">
    <property type="term" value="P:fatty acid biosynthetic process"/>
    <property type="evidence" value="ECO:0007669"/>
    <property type="project" value="TreeGrafter"/>
</dbReference>
<evidence type="ECO:0000313" key="4">
    <source>
        <dbReference type="EMBL" id="KIM75274.1"/>
    </source>
</evidence>
<reference evidence="5" key="2">
    <citation type="submission" date="2015-01" db="EMBL/GenBank/DDBJ databases">
        <title>Evolutionary Origins and Diversification of the Mycorrhizal Mutualists.</title>
        <authorList>
            <consortium name="DOE Joint Genome Institute"/>
            <consortium name="Mycorrhizal Genomics Consortium"/>
            <person name="Kohler A."/>
            <person name="Kuo A."/>
            <person name="Nagy L.G."/>
            <person name="Floudas D."/>
            <person name="Copeland A."/>
            <person name="Barry K.W."/>
            <person name="Cichocki N."/>
            <person name="Veneault-Fourrey C."/>
            <person name="LaButti K."/>
            <person name="Lindquist E.A."/>
            <person name="Lipzen A."/>
            <person name="Lundell T."/>
            <person name="Morin E."/>
            <person name="Murat C."/>
            <person name="Riley R."/>
            <person name="Ohm R."/>
            <person name="Sun H."/>
            <person name="Tunlid A."/>
            <person name="Henrissat B."/>
            <person name="Grigoriev I.V."/>
            <person name="Hibbett D.S."/>
            <person name="Martin F."/>
        </authorList>
    </citation>
    <scope>NUCLEOTIDE SEQUENCE [LARGE SCALE GENOMIC DNA]</scope>
    <source>
        <strain evidence="5">F 1598</strain>
    </source>
</reference>
<dbReference type="Pfam" id="PF00975">
    <property type="entry name" value="Thioesterase"/>
    <property type="match status" value="1"/>
</dbReference>
<dbReference type="STRING" id="765440.A0A0C3F5I0"/>
<dbReference type="SUPFAM" id="SSF53474">
    <property type="entry name" value="alpha/beta-Hydrolases"/>
    <property type="match status" value="1"/>
</dbReference>
<dbReference type="OrthoDB" id="416786at2759"/>
<proteinExistence type="predicted"/>
<evidence type="ECO:0000313" key="5">
    <source>
        <dbReference type="Proteomes" id="UP000054166"/>
    </source>
</evidence>
<dbReference type="PANTHER" id="PTHR43775:SF37">
    <property type="entry name" value="SI:DKEY-61P9.11"/>
    <property type="match status" value="1"/>
</dbReference>
<evidence type="ECO:0000259" key="3">
    <source>
        <dbReference type="Pfam" id="PF00975"/>
    </source>
</evidence>
<dbReference type="HOGENOM" id="CLU_894626_0_0_1"/>
<dbReference type="Proteomes" id="UP000054166">
    <property type="component" value="Unassembled WGS sequence"/>
</dbReference>
<organism evidence="4 5">
    <name type="scientific">Piloderma croceum (strain F 1598)</name>
    <dbReference type="NCBI Taxonomy" id="765440"/>
    <lineage>
        <taxon>Eukaryota</taxon>
        <taxon>Fungi</taxon>
        <taxon>Dikarya</taxon>
        <taxon>Basidiomycota</taxon>
        <taxon>Agaricomycotina</taxon>
        <taxon>Agaricomycetes</taxon>
        <taxon>Agaricomycetidae</taxon>
        <taxon>Atheliales</taxon>
        <taxon>Atheliaceae</taxon>
        <taxon>Piloderma</taxon>
    </lineage>
</organism>
<dbReference type="InParanoid" id="A0A0C3F5I0"/>
<dbReference type="InterPro" id="IPR001031">
    <property type="entry name" value="Thioesterase"/>
</dbReference>
<dbReference type="AlphaFoldDB" id="A0A0C3F5I0"/>
<keyword evidence="2" id="KW-0597">Phosphoprotein</keyword>
<protein>
    <recommendedName>
        <fullName evidence="3">Thioesterase domain-containing protein</fullName>
    </recommendedName>
</protein>
<dbReference type="InterPro" id="IPR029058">
    <property type="entry name" value="AB_hydrolase_fold"/>
</dbReference>
<reference evidence="4 5" key="1">
    <citation type="submission" date="2014-04" db="EMBL/GenBank/DDBJ databases">
        <authorList>
            <consortium name="DOE Joint Genome Institute"/>
            <person name="Kuo A."/>
            <person name="Tarkka M."/>
            <person name="Buscot F."/>
            <person name="Kohler A."/>
            <person name="Nagy L.G."/>
            <person name="Floudas D."/>
            <person name="Copeland A."/>
            <person name="Barry K.W."/>
            <person name="Cichocki N."/>
            <person name="Veneault-Fourrey C."/>
            <person name="LaButti K."/>
            <person name="Lindquist E.A."/>
            <person name="Lipzen A."/>
            <person name="Lundell T."/>
            <person name="Morin E."/>
            <person name="Murat C."/>
            <person name="Sun H."/>
            <person name="Tunlid A."/>
            <person name="Henrissat B."/>
            <person name="Grigoriev I.V."/>
            <person name="Hibbett D.S."/>
            <person name="Martin F."/>
            <person name="Nordberg H.P."/>
            <person name="Cantor M.N."/>
            <person name="Hua S.X."/>
        </authorList>
    </citation>
    <scope>NUCLEOTIDE SEQUENCE [LARGE SCALE GENOMIC DNA]</scope>
    <source>
        <strain evidence="4 5">F 1598</strain>
    </source>
</reference>
<dbReference type="GO" id="GO:0004312">
    <property type="term" value="F:fatty acid synthase activity"/>
    <property type="evidence" value="ECO:0007669"/>
    <property type="project" value="TreeGrafter"/>
</dbReference>
<dbReference type="PANTHER" id="PTHR43775">
    <property type="entry name" value="FATTY ACID SYNTHASE"/>
    <property type="match status" value="1"/>
</dbReference>
<dbReference type="Gene3D" id="3.40.50.1820">
    <property type="entry name" value="alpha/beta hydrolase"/>
    <property type="match status" value="1"/>
</dbReference>
<keyword evidence="1" id="KW-0596">Phosphopantetheine</keyword>
<accession>A0A0C3F5I0</accession>
<feature type="domain" description="Thioesterase" evidence="3">
    <location>
        <begin position="181"/>
        <end position="286"/>
    </location>
</feature>
<dbReference type="EMBL" id="KN833048">
    <property type="protein sequence ID" value="KIM75274.1"/>
    <property type="molecule type" value="Genomic_DNA"/>
</dbReference>